<feature type="domain" description="HTH luxR-type" evidence="4">
    <location>
        <begin position="151"/>
        <end position="216"/>
    </location>
</feature>
<dbReference type="SMART" id="SM00421">
    <property type="entry name" value="HTH_LUXR"/>
    <property type="match status" value="1"/>
</dbReference>
<dbReference type="SUPFAM" id="SSF46894">
    <property type="entry name" value="C-terminal effector domain of the bipartite response regulators"/>
    <property type="match status" value="1"/>
</dbReference>
<dbReference type="PANTHER" id="PTHR43214">
    <property type="entry name" value="TWO-COMPONENT RESPONSE REGULATOR"/>
    <property type="match status" value="1"/>
</dbReference>
<accession>A0ABP9LDL0</accession>
<keyword evidence="1" id="KW-0597">Phosphoprotein</keyword>
<dbReference type="EMBL" id="BAABKC010000112">
    <property type="protein sequence ID" value="GAA5074765.1"/>
    <property type="molecule type" value="Genomic_DNA"/>
</dbReference>
<dbReference type="InterPro" id="IPR058245">
    <property type="entry name" value="NreC/VraR/RcsB-like_REC"/>
</dbReference>
<dbReference type="InterPro" id="IPR011006">
    <property type="entry name" value="CheY-like_superfamily"/>
</dbReference>
<dbReference type="CDD" id="cd17535">
    <property type="entry name" value="REC_NarL-like"/>
    <property type="match status" value="1"/>
</dbReference>
<dbReference type="PROSITE" id="PS50110">
    <property type="entry name" value="RESPONSE_REGULATORY"/>
    <property type="match status" value="1"/>
</dbReference>
<dbReference type="Pfam" id="PF00196">
    <property type="entry name" value="GerE"/>
    <property type="match status" value="1"/>
</dbReference>
<dbReference type="Gene3D" id="3.40.50.2300">
    <property type="match status" value="1"/>
</dbReference>
<dbReference type="InterPro" id="IPR016032">
    <property type="entry name" value="Sig_transdc_resp-reg_C-effctor"/>
</dbReference>
<dbReference type="InterPro" id="IPR039420">
    <property type="entry name" value="WalR-like"/>
</dbReference>
<dbReference type="InterPro" id="IPR001789">
    <property type="entry name" value="Sig_transdc_resp-reg_receiver"/>
</dbReference>
<comment type="caution">
    <text evidence="6">The sequence shown here is derived from an EMBL/GenBank/DDBJ whole genome shotgun (WGS) entry which is preliminary data.</text>
</comment>
<keyword evidence="7" id="KW-1185">Reference proteome</keyword>
<evidence type="ECO:0000256" key="3">
    <source>
        <dbReference type="PROSITE-ProRule" id="PRU00169"/>
    </source>
</evidence>
<dbReference type="PROSITE" id="PS00622">
    <property type="entry name" value="HTH_LUXR_1"/>
    <property type="match status" value="1"/>
</dbReference>
<gene>
    <name evidence="6" type="ORF">GCM10023336_63150</name>
</gene>
<evidence type="ECO:0000313" key="7">
    <source>
        <dbReference type="Proteomes" id="UP001500124"/>
    </source>
</evidence>
<dbReference type="Pfam" id="PF00072">
    <property type="entry name" value="Response_reg"/>
    <property type="match status" value="1"/>
</dbReference>
<evidence type="ECO:0000256" key="1">
    <source>
        <dbReference type="ARBA" id="ARBA00022553"/>
    </source>
</evidence>
<evidence type="ECO:0000259" key="4">
    <source>
        <dbReference type="PROSITE" id="PS50043"/>
    </source>
</evidence>
<reference evidence="7" key="1">
    <citation type="journal article" date="2019" name="Int. J. Syst. Evol. Microbiol.">
        <title>The Global Catalogue of Microorganisms (GCM) 10K type strain sequencing project: providing services to taxonomists for standard genome sequencing and annotation.</title>
        <authorList>
            <consortium name="The Broad Institute Genomics Platform"/>
            <consortium name="The Broad Institute Genome Sequencing Center for Infectious Disease"/>
            <person name="Wu L."/>
            <person name="Ma J."/>
        </authorList>
    </citation>
    <scope>NUCLEOTIDE SEQUENCE [LARGE SCALE GENOMIC DNA]</scope>
    <source>
        <strain evidence="7">JCM 18410</strain>
    </source>
</reference>
<dbReference type="PROSITE" id="PS50043">
    <property type="entry name" value="HTH_LUXR_2"/>
    <property type="match status" value="1"/>
</dbReference>
<name>A0ABP9LDL0_9ACTN</name>
<proteinExistence type="predicted"/>
<comment type="caution">
    <text evidence="3">Lacks conserved residue(s) required for the propagation of feature annotation.</text>
</comment>
<dbReference type="CDD" id="cd06170">
    <property type="entry name" value="LuxR_C_like"/>
    <property type="match status" value="1"/>
</dbReference>
<evidence type="ECO:0000259" key="5">
    <source>
        <dbReference type="PROSITE" id="PS50110"/>
    </source>
</evidence>
<keyword evidence="2" id="KW-0238">DNA-binding</keyword>
<feature type="domain" description="Response regulatory" evidence="5">
    <location>
        <begin position="4"/>
        <end position="122"/>
    </location>
</feature>
<dbReference type="RefSeq" id="WP_176146887.1">
    <property type="nucleotide sequence ID" value="NZ_BAABKC010000112.1"/>
</dbReference>
<evidence type="ECO:0000313" key="6">
    <source>
        <dbReference type="EMBL" id="GAA5074765.1"/>
    </source>
</evidence>
<evidence type="ECO:0000256" key="2">
    <source>
        <dbReference type="ARBA" id="ARBA00023125"/>
    </source>
</evidence>
<dbReference type="PRINTS" id="PR00038">
    <property type="entry name" value="HTHLUXR"/>
</dbReference>
<dbReference type="Proteomes" id="UP001500124">
    <property type="component" value="Unassembled WGS sequence"/>
</dbReference>
<dbReference type="PANTHER" id="PTHR43214:SF43">
    <property type="entry name" value="TWO-COMPONENT RESPONSE REGULATOR"/>
    <property type="match status" value="1"/>
</dbReference>
<organism evidence="6 7">
    <name type="scientific">Streptomyces similanensis</name>
    <dbReference type="NCBI Taxonomy" id="1274988"/>
    <lineage>
        <taxon>Bacteria</taxon>
        <taxon>Bacillati</taxon>
        <taxon>Actinomycetota</taxon>
        <taxon>Actinomycetes</taxon>
        <taxon>Kitasatosporales</taxon>
        <taxon>Streptomycetaceae</taxon>
        <taxon>Streptomyces</taxon>
    </lineage>
</organism>
<dbReference type="InterPro" id="IPR000792">
    <property type="entry name" value="Tscrpt_reg_LuxR_C"/>
</dbReference>
<dbReference type="SUPFAM" id="SSF52172">
    <property type="entry name" value="CheY-like"/>
    <property type="match status" value="1"/>
</dbReference>
<protein>
    <submittedName>
        <fullName evidence="6">Response regulator transcription factor</fullName>
    </submittedName>
</protein>
<dbReference type="SMART" id="SM00448">
    <property type="entry name" value="REC"/>
    <property type="match status" value="1"/>
</dbReference>
<sequence>MSLRVLVCNDLPIVLDGLRSLIEAEPDMLVIGTTNSGMEAIMMARAQRPDVVVTGLDLQGINGTEMIRRLLREPGETPPRVVALAMNDDDETLVSLLHLGVNGVLVRGATGQELSAAVRSAAKGQTTLAPQIATRLVDWYRRDSRGRSEALRIPTEEITARERQVLTLLAHGHSTEEVAEQLSIGVTTVRTHLYRLRCKLDVRDRVQLVSLAYRAGLIQSA</sequence>